<sequence>MSLIVSNRSKQKYPVPNPQIVVLKNQQLGFPVMLDILHEKKLSKKQRGVTLTAIRKALPDFEDKPGIKEEVSKQYDERIEAAEKAFADENINFFYRLPSNPEIHALMLEYTVNGMYDPEIFTREKQDLDKFNIFVYRAARLFLVGWEGVATEMDGTEKPLEFTEANTEYIPIEVMMGFANDIIIPYLAKVNNKGTGADTPVPN</sequence>
<reference evidence="1" key="1">
    <citation type="journal article" date="2015" name="Nature">
        <title>Complex archaea that bridge the gap between prokaryotes and eukaryotes.</title>
        <authorList>
            <person name="Spang A."/>
            <person name="Saw J.H."/>
            <person name="Jorgensen S.L."/>
            <person name="Zaremba-Niedzwiedzka K."/>
            <person name="Martijn J."/>
            <person name="Lind A.E."/>
            <person name="van Eijk R."/>
            <person name="Schleper C."/>
            <person name="Guy L."/>
            <person name="Ettema T.J."/>
        </authorList>
    </citation>
    <scope>NUCLEOTIDE SEQUENCE</scope>
</reference>
<comment type="caution">
    <text evidence="1">The sequence shown here is derived from an EMBL/GenBank/DDBJ whole genome shotgun (WGS) entry which is preliminary data.</text>
</comment>
<gene>
    <name evidence="1" type="ORF">LCGC14_1266010</name>
</gene>
<accession>A0A0F9NG55</accession>
<proteinExistence type="predicted"/>
<evidence type="ECO:0000313" key="1">
    <source>
        <dbReference type="EMBL" id="KKM87725.1"/>
    </source>
</evidence>
<dbReference type="AlphaFoldDB" id="A0A0F9NG55"/>
<name>A0A0F9NG55_9ZZZZ</name>
<organism evidence="1">
    <name type="scientific">marine sediment metagenome</name>
    <dbReference type="NCBI Taxonomy" id="412755"/>
    <lineage>
        <taxon>unclassified sequences</taxon>
        <taxon>metagenomes</taxon>
        <taxon>ecological metagenomes</taxon>
    </lineage>
</organism>
<protein>
    <submittedName>
        <fullName evidence="1">Uncharacterized protein</fullName>
    </submittedName>
</protein>
<dbReference type="EMBL" id="LAZR01007062">
    <property type="protein sequence ID" value="KKM87725.1"/>
    <property type="molecule type" value="Genomic_DNA"/>
</dbReference>